<feature type="region of interest" description="Disordered" evidence="1">
    <location>
        <begin position="29"/>
        <end position="63"/>
    </location>
</feature>
<dbReference type="EMBL" id="JBHRXE010000034">
    <property type="protein sequence ID" value="MFC3570227.1"/>
    <property type="molecule type" value="Genomic_DNA"/>
</dbReference>
<proteinExistence type="predicted"/>
<reference evidence="3" key="1">
    <citation type="journal article" date="2019" name="Int. J. Syst. Evol. Microbiol.">
        <title>The Global Catalogue of Microorganisms (GCM) 10K type strain sequencing project: providing services to taxonomists for standard genome sequencing and annotation.</title>
        <authorList>
            <consortium name="The Broad Institute Genomics Platform"/>
            <consortium name="The Broad Institute Genome Sequencing Center for Infectious Disease"/>
            <person name="Wu L."/>
            <person name="Ma J."/>
        </authorList>
    </citation>
    <scope>NUCLEOTIDE SEQUENCE [LARGE SCALE GENOMIC DNA]</scope>
    <source>
        <strain evidence="3">VKM B-3226</strain>
    </source>
</reference>
<keyword evidence="3" id="KW-1185">Reference proteome</keyword>
<protein>
    <submittedName>
        <fullName evidence="2">Uncharacterized protein</fullName>
    </submittedName>
</protein>
<dbReference type="Proteomes" id="UP001595596">
    <property type="component" value="Unassembled WGS sequence"/>
</dbReference>
<dbReference type="RefSeq" id="WP_379030934.1">
    <property type="nucleotide sequence ID" value="NZ_JBHRXE010000034.1"/>
</dbReference>
<name>A0ABV7S0G8_9RHOB</name>
<evidence type="ECO:0000313" key="3">
    <source>
        <dbReference type="Proteomes" id="UP001595596"/>
    </source>
</evidence>
<evidence type="ECO:0000256" key="1">
    <source>
        <dbReference type="SAM" id="MobiDB-lite"/>
    </source>
</evidence>
<sequence>MNNADKWCPETDLNRRHADFQSNRLCSESSALDRKKYQDKPGTPREPDTPAIPSNAAAAKENPGALAGATEVKVENFWEWFDSNVKRQAGASRIIEAVLSCDPEDRVLFLETILDQIRPGWPKSFNIDVMEEAGWWADGATTPERKAYMLACYRRLSRTDKEAFLTYITGRAAA</sequence>
<accession>A0ABV7S0G8</accession>
<feature type="compositionally biased region" description="Basic and acidic residues" evidence="1">
    <location>
        <begin position="31"/>
        <end position="48"/>
    </location>
</feature>
<evidence type="ECO:0000313" key="2">
    <source>
        <dbReference type="EMBL" id="MFC3570227.1"/>
    </source>
</evidence>
<comment type="caution">
    <text evidence="2">The sequence shown here is derived from an EMBL/GenBank/DDBJ whole genome shotgun (WGS) entry which is preliminary data.</text>
</comment>
<organism evidence="2 3">
    <name type="scientific">Paracoccus simplex</name>
    <dbReference type="NCBI Taxonomy" id="2086346"/>
    <lineage>
        <taxon>Bacteria</taxon>
        <taxon>Pseudomonadati</taxon>
        <taxon>Pseudomonadota</taxon>
        <taxon>Alphaproteobacteria</taxon>
        <taxon>Rhodobacterales</taxon>
        <taxon>Paracoccaceae</taxon>
        <taxon>Paracoccus</taxon>
    </lineage>
</organism>
<gene>
    <name evidence="2" type="ORF">ACFOMP_12260</name>
</gene>